<dbReference type="KEGG" id="rfq:117019297"/>
<feature type="repeat" description="ANK" evidence="10">
    <location>
        <begin position="301"/>
        <end position="333"/>
    </location>
</feature>
<dbReference type="FunFam" id="1.25.40.20:FF:000093">
    <property type="entry name" value="ankyrin repeat domain-containing protein 2"/>
    <property type="match status" value="1"/>
</dbReference>
<comment type="function">
    <text evidence="6">May be involved in the energy metabolism. Could be a molecular link between myofibrillar stretch-induced signaling pathways and muscle gene expression.</text>
</comment>
<keyword evidence="3 10" id="KW-0040">ANK repeat</keyword>
<name>A0A671FS44_RHIFE</name>
<evidence type="ECO:0000313" key="12">
    <source>
        <dbReference type="Ensembl" id="ENSRFEP00010028437.1"/>
    </source>
</evidence>
<dbReference type="SMART" id="SM00248">
    <property type="entry name" value="ANK"/>
    <property type="match status" value="4"/>
</dbReference>
<sequence>MRVPEAEGSLPGLSFPGPLGFWPPFWVSGGRTCWWRLTLDSFVRVVPGLKSENCFPLNVGHWPTHPRTRVWGGTTPEQVGGGRVCEVAPDSAQNSSSPCLAAGPCWYFRGCYGATESSGAGGSLCPALPAIRRQLPYKRADSSALLTGGAESGGTMDVISVQQLVSGEREERKVLGRGHEAPEPGGWPSDWRRGPQEAVARERWKVEEEKRRRLERFASSRFHLDSLADLENLVQRRREKRLKRGVPPRAPEPVVKLQPQPQAQLEPVGLDTFLKAAAENQEALIDKYLADGGDPSAHDKLRRTALHWACLKGHSQLVNKLLEAGATVDARDLLDRTPVFWACRGGHLDILKQLLNQGAQVNARDKIWSTPLHVAVRTGHCECLEHLIACGAHMDAQDKEGDTALHEAVRHGHYRAMKVLLLYGAQLDVRNRASVTPVQLARDWQRGIQEALQAHVGHPRTR</sequence>
<gene>
    <name evidence="12" type="primary">ANKRD23</name>
</gene>
<evidence type="ECO:0000256" key="5">
    <source>
        <dbReference type="ARBA" id="ARBA00023242"/>
    </source>
</evidence>
<organism evidence="12 13">
    <name type="scientific">Rhinolophus ferrumequinum</name>
    <name type="common">Greater horseshoe bat</name>
    <dbReference type="NCBI Taxonomy" id="59479"/>
    <lineage>
        <taxon>Eukaryota</taxon>
        <taxon>Metazoa</taxon>
        <taxon>Chordata</taxon>
        <taxon>Craniata</taxon>
        <taxon>Vertebrata</taxon>
        <taxon>Euteleostomi</taxon>
        <taxon>Mammalia</taxon>
        <taxon>Eutheria</taxon>
        <taxon>Laurasiatheria</taxon>
        <taxon>Chiroptera</taxon>
        <taxon>Yinpterochiroptera</taxon>
        <taxon>Rhinolophoidea</taxon>
        <taxon>Rhinolophidae</taxon>
        <taxon>Rhinolophinae</taxon>
        <taxon>Rhinolophus</taxon>
    </lineage>
</organism>
<dbReference type="FunFam" id="1.25.40.20:FF:000413">
    <property type="entry name" value="Ankyrin repeat domain 23"/>
    <property type="match status" value="1"/>
</dbReference>
<accession>A0A671FS44</accession>
<keyword evidence="13" id="KW-1185">Reference proteome</keyword>
<dbReference type="PANTHER" id="PTHR24193">
    <property type="entry name" value="ANKYRIN REPEAT PROTEIN"/>
    <property type="match status" value="1"/>
</dbReference>
<dbReference type="PANTHER" id="PTHR24193:SF122">
    <property type="entry name" value="ANKYRIN REPEAT DOMAIN-CONTAINING PROTEIN 23"/>
    <property type="match status" value="1"/>
</dbReference>
<dbReference type="GeneID" id="117019297"/>
<dbReference type="OrthoDB" id="9995210at2759"/>
<dbReference type="InterPro" id="IPR036770">
    <property type="entry name" value="Ankyrin_rpt-contain_sf"/>
</dbReference>
<dbReference type="InterPro" id="IPR002110">
    <property type="entry name" value="Ankyrin_rpt"/>
</dbReference>
<dbReference type="GO" id="GO:0031674">
    <property type="term" value="C:I band"/>
    <property type="evidence" value="ECO:0007669"/>
    <property type="project" value="Ensembl"/>
</dbReference>
<comment type="subcellular location">
    <subcellularLocation>
        <location evidence="1">Nucleus</location>
    </subcellularLocation>
</comment>
<dbReference type="GO" id="GO:0006631">
    <property type="term" value="P:fatty acid metabolic process"/>
    <property type="evidence" value="ECO:0007669"/>
    <property type="project" value="Ensembl"/>
</dbReference>
<dbReference type="OMA" id="AGPWWES"/>
<feature type="repeat" description="ANK" evidence="10">
    <location>
        <begin position="334"/>
        <end position="366"/>
    </location>
</feature>
<comment type="subunit">
    <text evidence="7">Interacts with titin/TTN and MYPN.</text>
</comment>
<dbReference type="Pfam" id="PF12796">
    <property type="entry name" value="Ank_2"/>
    <property type="match status" value="2"/>
</dbReference>
<feature type="repeat" description="ANK" evidence="10">
    <location>
        <begin position="367"/>
        <end position="399"/>
    </location>
</feature>
<dbReference type="GO" id="GO:0035994">
    <property type="term" value="P:response to muscle stretch"/>
    <property type="evidence" value="ECO:0007669"/>
    <property type="project" value="Ensembl"/>
</dbReference>
<feature type="compositionally biased region" description="Basic and acidic residues" evidence="11">
    <location>
        <begin position="171"/>
        <end position="182"/>
    </location>
</feature>
<reference evidence="12" key="2">
    <citation type="submission" date="2025-09" db="UniProtKB">
        <authorList>
            <consortium name="Ensembl"/>
        </authorList>
    </citation>
    <scope>IDENTIFICATION</scope>
</reference>
<evidence type="ECO:0000256" key="1">
    <source>
        <dbReference type="ARBA" id="ARBA00004123"/>
    </source>
</evidence>
<evidence type="ECO:0000256" key="7">
    <source>
        <dbReference type="ARBA" id="ARBA00065383"/>
    </source>
</evidence>
<dbReference type="SUPFAM" id="SSF48403">
    <property type="entry name" value="Ankyrin repeat"/>
    <property type="match status" value="1"/>
</dbReference>
<dbReference type="FunCoup" id="A0A671FS44">
    <property type="interactions" value="8"/>
</dbReference>
<evidence type="ECO:0000256" key="9">
    <source>
        <dbReference type="ARBA" id="ARBA00082248"/>
    </source>
</evidence>
<evidence type="ECO:0000256" key="4">
    <source>
        <dbReference type="ARBA" id="ARBA00023054"/>
    </source>
</evidence>
<dbReference type="GO" id="GO:0045944">
    <property type="term" value="P:positive regulation of transcription by RNA polymerase II"/>
    <property type="evidence" value="ECO:0007669"/>
    <property type="project" value="TreeGrafter"/>
</dbReference>
<proteinExistence type="predicted"/>
<evidence type="ECO:0000313" key="13">
    <source>
        <dbReference type="Proteomes" id="UP000472240"/>
    </source>
</evidence>
<keyword evidence="4" id="KW-0175">Coiled coil</keyword>
<dbReference type="InterPro" id="IPR050663">
    <property type="entry name" value="Ankyrin-SOCS_Box"/>
</dbReference>
<dbReference type="Gene3D" id="1.25.40.20">
    <property type="entry name" value="Ankyrin repeat-containing domain"/>
    <property type="match status" value="2"/>
</dbReference>
<evidence type="ECO:0000256" key="11">
    <source>
        <dbReference type="SAM" id="MobiDB-lite"/>
    </source>
</evidence>
<feature type="region of interest" description="Disordered" evidence="11">
    <location>
        <begin position="171"/>
        <end position="194"/>
    </location>
</feature>
<reference evidence="12" key="1">
    <citation type="submission" date="2025-08" db="UniProtKB">
        <authorList>
            <consortium name="Ensembl"/>
        </authorList>
    </citation>
    <scope>IDENTIFICATION</scope>
</reference>
<dbReference type="AlphaFoldDB" id="A0A671FS44"/>
<dbReference type="GO" id="GO:0005634">
    <property type="term" value="C:nucleus"/>
    <property type="evidence" value="ECO:0007669"/>
    <property type="project" value="UniProtKB-SubCell"/>
</dbReference>
<dbReference type="Ensembl" id="ENSRFET00010030875.1">
    <property type="protein sequence ID" value="ENSRFEP00010028437.1"/>
    <property type="gene ID" value="ENSRFEG00010018904.1"/>
</dbReference>
<keyword evidence="2" id="KW-0677">Repeat</keyword>
<protein>
    <recommendedName>
        <fullName evidence="8">Ankyrin repeat domain-containing protein 23</fullName>
    </recommendedName>
    <alternativeName>
        <fullName evidence="9">Diabetes-related ankyrin repeat protein</fullName>
    </alternativeName>
</protein>
<evidence type="ECO:0000256" key="2">
    <source>
        <dbReference type="ARBA" id="ARBA00022737"/>
    </source>
</evidence>
<dbReference type="PRINTS" id="PR01415">
    <property type="entry name" value="ANKYRIN"/>
</dbReference>
<feature type="repeat" description="ANK" evidence="10">
    <location>
        <begin position="400"/>
        <end position="432"/>
    </location>
</feature>
<dbReference type="PROSITE" id="PS50088">
    <property type="entry name" value="ANK_REPEAT"/>
    <property type="match status" value="4"/>
</dbReference>
<dbReference type="GO" id="GO:0060297">
    <property type="term" value="P:regulation of sarcomere organization"/>
    <property type="evidence" value="ECO:0007669"/>
    <property type="project" value="Ensembl"/>
</dbReference>
<dbReference type="GeneTree" id="ENSGT00940000161920"/>
<dbReference type="PROSITE" id="PS50297">
    <property type="entry name" value="ANK_REP_REGION"/>
    <property type="match status" value="4"/>
</dbReference>
<dbReference type="CTD" id="200539"/>
<evidence type="ECO:0000256" key="3">
    <source>
        <dbReference type="ARBA" id="ARBA00023043"/>
    </source>
</evidence>
<keyword evidence="5" id="KW-0539">Nucleus</keyword>
<dbReference type="RefSeq" id="XP_032956800.1">
    <property type="nucleotide sequence ID" value="XM_033100909.1"/>
</dbReference>
<dbReference type="GO" id="GO:0000976">
    <property type="term" value="F:transcription cis-regulatory region binding"/>
    <property type="evidence" value="ECO:0007669"/>
    <property type="project" value="TreeGrafter"/>
</dbReference>
<evidence type="ECO:0000256" key="6">
    <source>
        <dbReference type="ARBA" id="ARBA00058558"/>
    </source>
</evidence>
<evidence type="ECO:0000256" key="10">
    <source>
        <dbReference type="PROSITE-ProRule" id="PRU00023"/>
    </source>
</evidence>
<evidence type="ECO:0000256" key="8">
    <source>
        <dbReference type="ARBA" id="ARBA00067257"/>
    </source>
</evidence>
<dbReference type="InParanoid" id="A0A671FS44"/>
<dbReference type="Proteomes" id="UP000472240">
    <property type="component" value="Unplaced"/>
</dbReference>